<dbReference type="OrthoDB" id="1143555at2"/>
<dbReference type="AlphaFoldDB" id="A0A4R6THT6"/>
<evidence type="ECO:0000313" key="3">
    <source>
        <dbReference type="Proteomes" id="UP000295468"/>
    </source>
</evidence>
<evidence type="ECO:0000313" key="2">
    <source>
        <dbReference type="EMBL" id="TDQ29463.1"/>
    </source>
</evidence>
<sequence length="179" mass="19991">MKIITAFLGMALLLSVVSCDSSPSLQEYYVDNSENPNFIAIDLPASLLNIEEAELPEEQREALRSLRKLNILAFKRTGSNQAEFELEKGKVSEILKGSRYKDLMKINSPEMKGMVKYQGDDDAIDEVVIYGNNNEKGFALVRVLGEDMNPAHLMNLVKAIQKSDFQGEQLGALKDFISD</sequence>
<accession>A0A4R6THT6</accession>
<protein>
    <submittedName>
        <fullName evidence="2">Uncharacterized protein DUF4252</fullName>
    </submittedName>
</protein>
<organism evidence="2 3">
    <name type="scientific">Zeaxanthinibacter enoshimensis</name>
    <dbReference type="NCBI Taxonomy" id="392009"/>
    <lineage>
        <taxon>Bacteria</taxon>
        <taxon>Pseudomonadati</taxon>
        <taxon>Bacteroidota</taxon>
        <taxon>Flavobacteriia</taxon>
        <taxon>Flavobacteriales</taxon>
        <taxon>Flavobacteriaceae</taxon>
        <taxon>Zeaxanthinibacter</taxon>
    </lineage>
</organism>
<feature type="signal peptide" evidence="1">
    <location>
        <begin position="1"/>
        <end position="20"/>
    </location>
</feature>
<dbReference type="RefSeq" id="WP_133645031.1">
    <property type="nucleotide sequence ID" value="NZ_SNYI01000003.1"/>
</dbReference>
<dbReference type="Proteomes" id="UP000295468">
    <property type="component" value="Unassembled WGS sequence"/>
</dbReference>
<dbReference type="Pfam" id="PF14060">
    <property type="entry name" value="DUF4252"/>
    <property type="match status" value="1"/>
</dbReference>
<dbReference type="PROSITE" id="PS51257">
    <property type="entry name" value="PROKAR_LIPOPROTEIN"/>
    <property type="match status" value="1"/>
</dbReference>
<gene>
    <name evidence="2" type="ORF">CLV82_2921</name>
</gene>
<keyword evidence="3" id="KW-1185">Reference proteome</keyword>
<comment type="caution">
    <text evidence="2">The sequence shown here is derived from an EMBL/GenBank/DDBJ whole genome shotgun (WGS) entry which is preliminary data.</text>
</comment>
<proteinExistence type="predicted"/>
<reference evidence="2 3" key="1">
    <citation type="submission" date="2019-03" db="EMBL/GenBank/DDBJ databases">
        <title>Genomic Encyclopedia of Archaeal and Bacterial Type Strains, Phase II (KMG-II): from individual species to whole genera.</title>
        <authorList>
            <person name="Goeker M."/>
        </authorList>
    </citation>
    <scope>NUCLEOTIDE SEQUENCE [LARGE SCALE GENOMIC DNA]</scope>
    <source>
        <strain evidence="2 3">DSM 18435</strain>
    </source>
</reference>
<keyword evidence="1" id="KW-0732">Signal</keyword>
<dbReference type="InterPro" id="IPR025348">
    <property type="entry name" value="DUF4252"/>
</dbReference>
<name>A0A4R6THT6_9FLAO</name>
<dbReference type="EMBL" id="SNYI01000003">
    <property type="protein sequence ID" value="TDQ29463.1"/>
    <property type="molecule type" value="Genomic_DNA"/>
</dbReference>
<feature type="chain" id="PRO_5020978929" evidence="1">
    <location>
        <begin position="21"/>
        <end position="179"/>
    </location>
</feature>
<evidence type="ECO:0000256" key="1">
    <source>
        <dbReference type="SAM" id="SignalP"/>
    </source>
</evidence>